<proteinExistence type="predicted"/>
<protein>
    <submittedName>
        <fullName evidence="1">Uncharacterized protein</fullName>
    </submittedName>
</protein>
<evidence type="ECO:0000313" key="2">
    <source>
        <dbReference type="Proteomes" id="UP000692954"/>
    </source>
</evidence>
<dbReference type="Proteomes" id="UP000692954">
    <property type="component" value="Unassembled WGS sequence"/>
</dbReference>
<dbReference type="EMBL" id="CAJJDN010000209">
    <property type="protein sequence ID" value="CAD8129186.1"/>
    <property type="molecule type" value="Genomic_DNA"/>
</dbReference>
<evidence type="ECO:0000313" key="1">
    <source>
        <dbReference type="EMBL" id="CAD8129186.1"/>
    </source>
</evidence>
<organism evidence="1 2">
    <name type="scientific">Paramecium sonneborni</name>
    <dbReference type="NCBI Taxonomy" id="65129"/>
    <lineage>
        <taxon>Eukaryota</taxon>
        <taxon>Sar</taxon>
        <taxon>Alveolata</taxon>
        <taxon>Ciliophora</taxon>
        <taxon>Intramacronucleata</taxon>
        <taxon>Oligohymenophorea</taxon>
        <taxon>Peniculida</taxon>
        <taxon>Parameciidae</taxon>
        <taxon>Paramecium</taxon>
    </lineage>
</organism>
<accession>A0A8S1RLV8</accession>
<sequence length="217" mass="26341">MQVLLRKPTLKRILNIKKRISLHYKLLFQDISEQNLGQNFSKHLRKNINYMMQNKVQFQLKIKLDQLILSKCMVKYQKNEIVYLLIYKIMFILQIQVEKQYQNTFLLNNLQNIDQDIYFIIISNQKINIFHLKNQYDKNTLSKTLLIKFNNNVRRRKLQYFMGKRNLKFGILKIDKQMKQENILNLLNFLGLFLNHQKQKLCKQQQTNILIAKIFSK</sequence>
<keyword evidence="2" id="KW-1185">Reference proteome</keyword>
<dbReference type="AlphaFoldDB" id="A0A8S1RLV8"/>
<reference evidence="1" key="1">
    <citation type="submission" date="2021-01" db="EMBL/GenBank/DDBJ databases">
        <authorList>
            <consortium name="Genoscope - CEA"/>
            <person name="William W."/>
        </authorList>
    </citation>
    <scope>NUCLEOTIDE SEQUENCE</scope>
</reference>
<comment type="caution">
    <text evidence="1">The sequence shown here is derived from an EMBL/GenBank/DDBJ whole genome shotgun (WGS) entry which is preliminary data.</text>
</comment>
<gene>
    <name evidence="1" type="ORF">PSON_ATCC_30995.1.T2090036</name>
</gene>
<name>A0A8S1RLV8_9CILI</name>